<evidence type="ECO:0000256" key="5">
    <source>
        <dbReference type="SAM" id="Phobius"/>
    </source>
</evidence>
<gene>
    <name evidence="7" type="ORF">GWP43_05800</name>
</gene>
<dbReference type="Proteomes" id="UP000464374">
    <property type="component" value="Chromosome"/>
</dbReference>
<evidence type="ECO:0000256" key="2">
    <source>
        <dbReference type="ARBA" id="ARBA00022692"/>
    </source>
</evidence>
<name>A0A6P1XZU4_9SPIR</name>
<evidence type="ECO:0000259" key="6">
    <source>
        <dbReference type="Pfam" id="PF12698"/>
    </source>
</evidence>
<dbReference type="GO" id="GO:0140359">
    <property type="term" value="F:ABC-type transporter activity"/>
    <property type="evidence" value="ECO:0007669"/>
    <property type="project" value="InterPro"/>
</dbReference>
<evidence type="ECO:0000256" key="3">
    <source>
        <dbReference type="ARBA" id="ARBA00022989"/>
    </source>
</evidence>
<accession>A0A6P1XZU4</accession>
<dbReference type="RefSeq" id="WP_162663372.1">
    <property type="nucleotide sequence ID" value="NZ_CP048020.1"/>
</dbReference>
<dbReference type="AlphaFoldDB" id="A0A6P1XZU4"/>
<evidence type="ECO:0000313" key="8">
    <source>
        <dbReference type="Proteomes" id="UP000464374"/>
    </source>
</evidence>
<protein>
    <submittedName>
        <fullName evidence="7">ABC transporter permease</fullName>
    </submittedName>
</protein>
<feature type="domain" description="ABC-2 type transporter transmembrane" evidence="6">
    <location>
        <begin position="19"/>
        <end position="371"/>
    </location>
</feature>
<feature type="transmembrane region" description="Helical" evidence="5">
    <location>
        <begin position="295"/>
        <end position="317"/>
    </location>
</feature>
<dbReference type="Pfam" id="PF12698">
    <property type="entry name" value="ABC2_membrane_3"/>
    <property type="match status" value="1"/>
</dbReference>
<feature type="transmembrane region" description="Helical" evidence="5">
    <location>
        <begin position="236"/>
        <end position="258"/>
    </location>
</feature>
<dbReference type="InterPro" id="IPR013525">
    <property type="entry name" value="ABC2_TM"/>
</dbReference>
<dbReference type="EMBL" id="CP048020">
    <property type="protein sequence ID" value="QHX43038.1"/>
    <property type="molecule type" value="Genomic_DNA"/>
</dbReference>
<dbReference type="KEGG" id="trz:GWP43_05800"/>
<keyword evidence="2 5" id="KW-0812">Transmembrane</keyword>
<evidence type="ECO:0000256" key="4">
    <source>
        <dbReference type="ARBA" id="ARBA00023136"/>
    </source>
</evidence>
<comment type="subcellular location">
    <subcellularLocation>
        <location evidence="1">Membrane</location>
        <topology evidence="1">Multi-pass membrane protein</topology>
    </subcellularLocation>
</comment>
<dbReference type="GO" id="GO:0016020">
    <property type="term" value="C:membrane"/>
    <property type="evidence" value="ECO:0007669"/>
    <property type="project" value="UniProtKB-SubCell"/>
</dbReference>
<reference evidence="7 8" key="1">
    <citation type="submission" date="2020-01" db="EMBL/GenBank/DDBJ databases">
        <title>Complete genome sequence of a human oral phylogroup 1 Treponema sp. strain ATCC 700766, originally isolated from periodontitis dental plaque.</title>
        <authorList>
            <person name="Chan Y."/>
            <person name="Huo Y.-B."/>
            <person name="Yu X.-L."/>
            <person name="Zeng H."/>
            <person name="Leung W.-K."/>
            <person name="Watt R.M."/>
        </authorList>
    </citation>
    <scope>NUCLEOTIDE SEQUENCE [LARGE SCALE GENOMIC DNA]</scope>
    <source>
        <strain evidence="7 8">OMZ 804</strain>
    </source>
</reference>
<proteinExistence type="predicted"/>
<feature type="transmembrane region" description="Helical" evidence="5">
    <location>
        <begin position="356"/>
        <end position="373"/>
    </location>
</feature>
<organism evidence="7 8">
    <name type="scientific">Treponema vincentii</name>
    <dbReference type="NCBI Taxonomy" id="69710"/>
    <lineage>
        <taxon>Bacteria</taxon>
        <taxon>Pseudomonadati</taxon>
        <taxon>Spirochaetota</taxon>
        <taxon>Spirochaetia</taxon>
        <taxon>Spirochaetales</taxon>
        <taxon>Treponemataceae</taxon>
        <taxon>Treponema</taxon>
    </lineage>
</organism>
<feature type="transmembrane region" description="Helical" evidence="5">
    <location>
        <begin position="188"/>
        <end position="210"/>
    </location>
</feature>
<keyword evidence="4 5" id="KW-0472">Membrane</keyword>
<evidence type="ECO:0000313" key="7">
    <source>
        <dbReference type="EMBL" id="QHX43038.1"/>
    </source>
</evidence>
<sequence>MTVYKHFLLMVWQRKIGTAIFLAIFLSLCFLMLQPESRNAHGFSETPLTVCIADKDHSPLSEQLTAYLQTKHRVTLLDGFGLSDEALLEKLRKNISVGTVDAGLIISEGFEQKTESGQKGIISIKDGRQAAAFYIDSQIQTFLRFALSTKEATGAFDFEKVRNALAVRTEVINVNREEDTSTAAGLKYFFNFLGWAIFSLIINSIGWALFELNNERLRIRTAVSPVSNMRLAFENFAAQLTAVALFLAVLIAFAALMYRQTIRTLPLASYTLNAAVYAAVVLSAVFMLNAALKKGAVMGIVGTVLPLSLAFISGIFLDQELLPKSITTLAQVFPTYYYVRANTFTERMLRPDWNNIGMQLLFLLLYFTLGVYFSKLNRTRNKIEFAQK</sequence>
<feature type="transmembrane region" description="Helical" evidence="5">
    <location>
        <begin position="270"/>
        <end position="288"/>
    </location>
</feature>
<keyword evidence="3 5" id="KW-1133">Transmembrane helix</keyword>
<dbReference type="Gene3D" id="3.40.1710.10">
    <property type="entry name" value="abc type-2 transporter like domain"/>
    <property type="match status" value="1"/>
</dbReference>
<evidence type="ECO:0000256" key="1">
    <source>
        <dbReference type="ARBA" id="ARBA00004141"/>
    </source>
</evidence>